<gene>
    <name evidence="1" type="ORF">KDK95_29345</name>
</gene>
<comment type="caution">
    <text evidence="1">The sequence shown here is derived from an EMBL/GenBank/DDBJ whole genome shotgun (WGS) entry which is preliminary data.</text>
</comment>
<dbReference type="RefSeq" id="WP_212521568.1">
    <property type="nucleotide sequence ID" value="NZ_JAGSOH010000133.1"/>
</dbReference>
<name>A0A941ILX1_9ACTN</name>
<dbReference type="EMBL" id="JAGSOH010000133">
    <property type="protein sequence ID" value="MBR7830442.1"/>
    <property type="molecule type" value="Genomic_DNA"/>
</dbReference>
<proteinExistence type="predicted"/>
<organism evidence="1 2">
    <name type="scientific">Actinospica acidithermotolerans</name>
    <dbReference type="NCBI Taxonomy" id="2828514"/>
    <lineage>
        <taxon>Bacteria</taxon>
        <taxon>Bacillati</taxon>
        <taxon>Actinomycetota</taxon>
        <taxon>Actinomycetes</taxon>
        <taxon>Catenulisporales</taxon>
        <taxon>Actinospicaceae</taxon>
        <taxon>Actinospica</taxon>
    </lineage>
</organism>
<accession>A0A941ILX1</accession>
<evidence type="ECO:0000313" key="2">
    <source>
        <dbReference type="Proteomes" id="UP000676325"/>
    </source>
</evidence>
<protein>
    <recommendedName>
        <fullName evidence="3">Phosphoadenosine phosphosulphate reductase domain-containing protein</fullName>
    </recommendedName>
</protein>
<evidence type="ECO:0000313" key="1">
    <source>
        <dbReference type="EMBL" id="MBR7830442.1"/>
    </source>
</evidence>
<reference evidence="1" key="1">
    <citation type="submission" date="2021-04" db="EMBL/GenBank/DDBJ databases">
        <title>Genome based classification of Actinospica acidithermotolerans sp. nov., an actinobacterium isolated from an Indonesian hot spring.</title>
        <authorList>
            <person name="Kusuma A.B."/>
            <person name="Putra K.E."/>
            <person name="Nafisah S."/>
            <person name="Loh J."/>
            <person name="Nouioui I."/>
            <person name="Goodfellow M."/>
        </authorList>
    </citation>
    <scope>NUCLEOTIDE SEQUENCE</scope>
    <source>
        <strain evidence="1">MGRD01-02</strain>
    </source>
</reference>
<keyword evidence="2" id="KW-1185">Reference proteome</keyword>
<sequence length="446" mass="49625">MKHFASARAEAGVPDLPPDAFVILSYGMGVDSTSLLLRLILDVGSRWFRLEQLVVLIAVVGPLDEYARTQRYLEKIVFPILARHRIRTVQLARASGKAKDGYLILDDTRTPTRLHRDRARWSLYRELIEAATVPSVSSTRRSCSDKAKHWVLDRFIADEFGSRPFAHLLGFGAHERTRADRDRAHATALRHPAHPLLSWGWDRGRAEVHLRECVGSDPGRSACSYCPFSGSLAGLEELLASWRAEPAAGARALMLEFVARCVNKTANLHHPRSALATAYKHRKELAEAIALFEAQLEQVPWVLVEVRRVIRAKNGNPQAKGAAARSVRRRGEPGPRARVLADLEKIAARSAPRGAVLEREPHGVARLVFRARDAAYPAAEHTLTAVPAVVHDKERPSFATLFESVTGQRVNATRARREPDYPPLEELLALLGFRSPQELEDLDLAA</sequence>
<dbReference type="AlphaFoldDB" id="A0A941ILX1"/>
<dbReference type="Proteomes" id="UP000676325">
    <property type="component" value="Unassembled WGS sequence"/>
</dbReference>
<evidence type="ECO:0008006" key="3">
    <source>
        <dbReference type="Google" id="ProtNLM"/>
    </source>
</evidence>